<reference evidence="2 3" key="1">
    <citation type="submission" date="2020-03" db="EMBL/GenBank/DDBJ databases">
        <title>Complete Genome Sequence of Halomonas meridiana strain Eplume2, isolated from hydrothermal-plume in the north east Pacific Ocean.</title>
        <authorList>
            <person name="Kurihara Y."/>
            <person name="Kawai S."/>
            <person name="Sakai A."/>
            <person name="Galipon J."/>
            <person name="Arakawa K."/>
        </authorList>
    </citation>
    <scope>NUCLEOTIDE SEQUENCE [LARGE SCALE GENOMIC DNA]</scope>
    <source>
        <strain evidence="2 3">Eplume2</strain>
    </source>
</reference>
<dbReference type="AlphaFoldDB" id="A0A6F8XBQ6"/>
<gene>
    <name evidence="2" type="ORF">HMEPL2_11540</name>
</gene>
<feature type="domain" description="Integrase catalytic" evidence="1">
    <location>
        <begin position="90"/>
        <end position="259"/>
    </location>
</feature>
<dbReference type="SUPFAM" id="SSF53098">
    <property type="entry name" value="Ribonuclease H-like"/>
    <property type="match status" value="1"/>
</dbReference>
<dbReference type="GO" id="GO:0015074">
    <property type="term" value="P:DNA integration"/>
    <property type="evidence" value="ECO:0007669"/>
    <property type="project" value="InterPro"/>
</dbReference>
<dbReference type="PANTHER" id="PTHR46889:SF4">
    <property type="entry name" value="TRANSPOSASE INSO FOR INSERTION SEQUENCE ELEMENT IS911B-RELATED"/>
    <property type="match status" value="1"/>
</dbReference>
<dbReference type="PANTHER" id="PTHR46889">
    <property type="entry name" value="TRANSPOSASE INSF FOR INSERTION SEQUENCE IS3B-RELATED"/>
    <property type="match status" value="1"/>
</dbReference>
<keyword evidence="3" id="KW-1185">Reference proteome</keyword>
<dbReference type="EMBL" id="AP022869">
    <property type="protein sequence ID" value="BCB70803.1"/>
    <property type="molecule type" value="Genomic_DNA"/>
</dbReference>
<dbReference type="GO" id="GO:0003676">
    <property type="term" value="F:nucleic acid binding"/>
    <property type="evidence" value="ECO:0007669"/>
    <property type="project" value="InterPro"/>
</dbReference>
<evidence type="ECO:0000313" key="3">
    <source>
        <dbReference type="Proteomes" id="UP000501053"/>
    </source>
</evidence>
<evidence type="ECO:0000313" key="2">
    <source>
        <dbReference type="EMBL" id="BCB70803.1"/>
    </source>
</evidence>
<accession>A0A6F8XBQ6</accession>
<dbReference type="InterPro" id="IPR012337">
    <property type="entry name" value="RNaseH-like_sf"/>
</dbReference>
<dbReference type="PROSITE" id="PS50994">
    <property type="entry name" value="INTEGRASE"/>
    <property type="match status" value="1"/>
</dbReference>
<dbReference type="InterPro" id="IPR036397">
    <property type="entry name" value="RNaseH_sf"/>
</dbReference>
<protein>
    <submittedName>
        <fullName evidence="2">Transposase</fullName>
    </submittedName>
</protein>
<dbReference type="Gene3D" id="3.30.420.10">
    <property type="entry name" value="Ribonuclease H-like superfamily/Ribonuclease H"/>
    <property type="match status" value="1"/>
</dbReference>
<organism evidence="2 3">
    <name type="scientific">Vreelandella aquamarina</name>
    <dbReference type="NCBI Taxonomy" id="77097"/>
    <lineage>
        <taxon>Bacteria</taxon>
        <taxon>Pseudomonadati</taxon>
        <taxon>Pseudomonadota</taxon>
        <taxon>Gammaproteobacteria</taxon>
        <taxon>Oceanospirillales</taxon>
        <taxon>Halomonadaceae</taxon>
        <taxon>Vreelandella</taxon>
    </lineage>
</organism>
<dbReference type="InterPro" id="IPR001584">
    <property type="entry name" value="Integrase_cat-core"/>
</dbReference>
<dbReference type="InterPro" id="IPR050900">
    <property type="entry name" value="Transposase_IS3/IS150/IS904"/>
</dbReference>
<dbReference type="Pfam" id="PF13683">
    <property type="entry name" value="rve_3"/>
    <property type="match status" value="1"/>
</dbReference>
<proteinExistence type="predicted"/>
<dbReference type="Proteomes" id="UP000501053">
    <property type="component" value="Chromosome"/>
</dbReference>
<sequence length="290" mass="33732">MTIVGWCHRQLRLIWHRKSLAGPRSGRPPTLDYVEDWILTLHRNNRGYSARRIAAILRHDLKHPIDKNTVARILKKHGLTPHPPDTTTSRHQDPDWRTLFHNHAFYSMDFKTTLDALCRQVFILNIVDHKRRRLVWSRATHNPTSAWVAQQIREAFPFDEARGGIMLIDRDSIFAHIAAHTLPSFGMRVRRTAYRCPWQNAVVERFNRTLKEELLSSIVVLNLRQLNRLLSEYRTYYNTARPHMANDGEPPTPIHPVAANDSDIGHNPSRCRLEAIPWLGGLHHSYRLSA</sequence>
<name>A0A6F8XBQ6_9GAMM</name>
<evidence type="ECO:0000259" key="1">
    <source>
        <dbReference type="PROSITE" id="PS50994"/>
    </source>
</evidence>